<keyword evidence="2" id="KW-1185">Reference proteome</keyword>
<protein>
    <submittedName>
        <fullName evidence="1">Uncharacterized protein</fullName>
    </submittedName>
</protein>
<name>A0A9R1WWN6_LACSA</name>
<dbReference type="Proteomes" id="UP000235145">
    <property type="component" value="Unassembled WGS sequence"/>
</dbReference>
<evidence type="ECO:0000313" key="1">
    <source>
        <dbReference type="EMBL" id="KAJ0190084.1"/>
    </source>
</evidence>
<sequence length="108" mass="13183">MENNIYCCYWFLMRLRESLRQEHVFPSSYNEYTFKSVFKYMRTRGVYGRTLQSFFWMTSNSYIVSDFEEKFCRLTPDAREVLANIGHAKWARTYFSNIRWNVVNIDIP</sequence>
<evidence type="ECO:0000313" key="2">
    <source>
        <dbReference type="Proteomes" id="UP000235145"/>
    </source>
</evidence>
<reference evidence="1 2" key="1">
    <citation type="journal article" date="2017" name="Nat. Commun.">
        <title>Genome assembly with in vitro proximity ligation data and whole-genome triplication in lettuce.</title>
        <authorList>
            <person name="Reyes-Chin-Wo S."/>
            <person name="Wang Z."/>
            <person name="Yang X."/>
            <person name="Kozik A."/>
            <person name="Arikit S."/>
            <person name="Song C."/>
            <person name="Xia L."/>
            <person name="Froenicke L."/>
            <person name="Lavelle D.O."/>
            <person name="Truco M.J."/>
            <person name="Xia R."/>
            <person name="Zhu S."/>
            <person name="Xu C."/>
            <person name="Xu H."/>
            <person name="Xu X."/>
            <person name="Cox K."/>
            <person name="Korf I."/>
            <person name="Meyers B.C."/>
            <person name="Michelmore R.W."/>
        </authorList>
    </citation>
    <scope>NUCLEOTIDE SEQUENCE [LARGE SCALE GENOMIC DNA]</scope>
    <source>
        <strain evidence="2">cv. Salinas</strain>
        <tissue evidence="1">Seedlings</tissue>
    </source>
</reference>
<comment type="caution">
    <text evidence="1">The sequence shown here is derived from an EMBL/GenBank/DDBJ whole genome shotgun (WGS) entry which is preliminary data.</text>
</comment>
<gene>
    <name evidence="1" type="ORF">LSAT_V11C800402970</name>
</gene>
<proteinExistence type="predicted"/>
<organism evidence="1 2">
    <name type="scientific">Lactuca sativa</name>
    <name type="common">Garden lettuce</name>
    <dbReference type="NCBI Taxonomy" id="4236"/>
    <lineage>
        <taxon>Eukaryota</taxon>
        <taxon>Viridiplantae</taxon>
        <taxon>Streptophyta</taxon>
        <taxon>Embryophyta</taxon>
        <taxon>Tracheophyta</taxon>
        <taxon>Spermatophyta</taxon>
        <taxon>Magnoliopsida</taxon>
        <taxon>eudicotyledons</taxon>
        <taxon>Gunneridae</taxon>
        <taxon>Pentapetalae</taxon>
        <taxon>asterids</taxon>
        <taxon>campanulids</taxon>
        <taxon>Asterales</taxon>
        <taxon>Asteraceae</taxon>
        <taxon>Cichorioideae</taxon>
        <taxon>Cichorieae</taxon>
        <taxon>Lactucinae</taxon>
        <taxon>Lactuca</taxon>
    </lineage>
</organism>
<dbReference type="AlphaFoldDB" id="A0A9R1WWN6"/>
<accession>A0A9R1WWN6</accession>
<dbReference type="EMBL" id="NBSK02000008">
    <property type="protein sequence ID" value="KAJ0190084.1"/>
    <property type="molecule type" value="Genomic_DNA"/>
</dbReference>